<dbReference type="OrthoDB" id="266334at2759"/>
<evidence type="ECO:0000313" key="1">
    <source>
        <dbReference type="EMBL" id="KAF6169558.1"/>
    </source>
</evidence>
<keyword evidence="2" id="KW-1185">Reference proteome</keyword>
<name>A0A7J7NRL2_9MAGN</name>
<dbReference type="EMBL" id="JACGCM010000635">
    <property type="protein sequence ID" value="KAF6169558.1"/>
    <property type="molecule type" value="Genomic_DNA"/>
</dbReference>
<protein>
    <submittedName>
        <fullName evidence="1">Uncharacterized protein</fullName>
    </submittedName>
</protein>
<sequence>MLEDLISVQDSSFGPKESITKQISTTLQTDPVVGEDIYENGATYAGTKFGLENSNVKYEIFKSNVLSSISETLPQYGGRMPGDVVLVILMQNVWSLDLSLAILERYGNIFIEIDEEITVKDELLLKWKNDMKNLGKIRVFEFYGSGCDPKVYTEYRVFEGTNYGGSFERAAIPIVNVDRSRVLPVVGFLTFLDAHKGLKMLPILGFVIPYFCGCI</sequence>
<gene>
    <name evidence="1" type="ORF">GIB67_028109</name>
</gene>
<dbReference type="AlphaFoldDB" id="A0A7J7NRL2"/>
<comment type="caution">
    <text evidence="1">The sequence shown here is derived from an EMBL/GenBank/DDBJ whole genome shotgun (WGS) entry which is preliminary data.</text>
</comment>
<dbReference type="Proteomes" id="UP000541444">
    <property type="component" value="Unassembled WGS sequence"/>
</dbReference>
<reference evidence="1 2" key="1">
    <citation type="journal article" date="2020" name="IScience">
        <title>Genome Sequencing of the Endangered Kingdonia uniflora (Circaeasteraceae, Ranunculales) Reveals Potential Mechanisms of Evolutionary Specialization.</title>
        <authorList>
            <person name="Sun Y."/>
            <person name="Deng T."/>
            <person name="Zhang A."/>
            <person name="Moore M.J."/>
            <person name="Landis J.B."/>
            <person name="Lin N."/>
            <person name="Zhang H."/>
            <person name="Zhang X."/>
            <person name="Huang J."/>
            <person name="Zhang X."/>
            <person name="Sun H."/>
            <person name="Wang H."/>
        </authorList>
    </citation>
    <scope>NUCLEOTIDE SEQUENCE [LARGE SCALE GENOMIC DNA]</scope>
    <source>
        <strain evidence="1">TB1705</strain>
        <tissue evidence="1">Leaf</tissue>
    </source>
</reference>
<evidence type="ECO:0000313" key="2">
    <source>
        <dbReference type="Proteomes" id="UP000541444"/>
    </source>
</evidence>
<organism evidence="1 2">
    <name type="scientific">Kingdonia uniflora</name>
    <dbReference type="NCBI Taxonomy" id="39325"/>
    <lineage>
        <taxon>Eukaryota</taxon>
        <taxon>Viridiplantae</taxon>
        <taxon>Streptophyta</taxon>
        <taxon>Embryophyta</taxon>
        <taxon>Tracheophyta</taxon>
        <taxon>Spermatophyta</taxon>
        <taxon>Magnoliopsida</taxon>
        <taxon>Ranunculales</taxon>
        <taxon>Circaeasteraceae</taxon>
        <taxon>Kingdonia</taxon>
    </lineage>
</organism>
<proteinExistence type="predicted"/>
<accession>A0A7J7NRL2</accession>